<reference evidence="1 2" key="1">
    <citation type="journal article" date="2021" name="Nat. Commun.">
        <title>Genetic determinants of endophytism in the Arabidopsis root mycobiome.</title>
        <authorList>
            <person name="Mesny F."/>
            <person name="Miyauchi S."/>
            <person name="Thiergart T."/>
            <person name="Pickel B."/>
            <person name="Atanasova L."/>
            <person name="Karlsson M."/>
            <person name="Huettel B."/>
            <person name="Barry K.W."/>
            <person name="Haridas S."/>
            <person name="Chen C."/>
            <person name="Bauer D."/>
            <person name="Andreopoulos W."/>
            <person name="Pangilinan J."/>
            <person name="LaButti K."/>
            <person name="Riley R."/>
            <person name="Lipzen A."/>
            <person name="Clum A."/>
            <person name="Drula E."/>
            <person name="Henrissat B."/>
            <person name="Kohler A."/>
            <person name="Grigoriev I.V."/>
            <person name="Martin F.M."/>
            <person name="Hacquard S."/>
        </authorList>
    </citation>
    <scope>NUCLEOTIDE SEQUENCE [LARGE SCALE GENOMIC DNA]</scope>
    <source>
        <strain evidence="1 2">MPI-SDFR-AT-0080</strain>
    </source>
</reference>
<sequence>MWAAYSLECCSLRGRKKGKNNKGPLFMTYPILFLLFSCLLALADACAAAQPLSTSPHDRSLLRTDDPFAHVILLFAHISFRSSLLKTNDSTFWRYTCPHLALISLTQEGSVHPCLNWIFRYPRKTPSLASSGNTGAAKSLG</sequence>
<accession>A0ABQ8GTN9</accession>
<protein>
    <recommendedName>
        <fullName evidence="3">Secreted protein</fullName>
    </recommendedName>
</protein>
<dbReference type="Proteomes" id="UP000774617">
    <property type="component" value="Unassembled WGS sequence"/>
</dbReference>
<keyword evidence="2" id="KW-1185">Reference proteome</keyword>
<evidence type="ECO:0008006" key="3">
    <source>
        <dbReference type="Google" id="ProtNLM"/>
    </source>
</evidence>
<name>A0ABQ8GTN9_9PEZI</name>
<gene>
    <name evidence="1" type="ORF">B0J12DRAFT_5203</name>
</gene>
<evidence type="ECO:0000313" key="2">
    <source>
        <dbReference type="Proteomes" id="UP000774617"/>
    </source>
</evidence>
<organism evidence="1 2">
    <name type="scientific">Macrophomina phaseolina</name>
    <dbReference type="NCBI Taxonomy" id="35725"/>
    <lineage>
        <taxon>Eukaryota</taxon>
        <taxon>Fungi</taxon>
        <taxon>Dikarya</taxon>
        <taxon>Ascomycota</taxon>
        <taxon>Pezizomycotina</taxon>
        <taxon>Dothideomycetes</taxon>
        <taxon>Dothideomycetes incertae sedis</taxon>
        <taxon>Botryosphaeriales</taxon>
        <taxon>Botryosphaeriaceae</taxon>
        <taxon>Macrophomina</taxon>
    </lineage>
</organism>
<dbReference type="EMBL" id="JAGTJR010000001">
    <property type="protein sequence ID" value="KAH7064625.1"/>
    <property type="molecule type" value="Genomic_DNA"/>
</dbReference>
<proteinExistence type="predicted"/>
<evidence type="ECO:0000313" key="1">
    <source>
        <dbReference type="EMBL" id="KAH7064625.1"/>
    </source>
</evidence>
<comment type="caution">
    <text evidence="1">The sequence shown here is derived from an EMBL/GenBank/DDBJ whole genome shotgun (WGS) entry which is preliminary data.</text>
</comment>